<dbReference type="RefSeq" id="WP_345050272.1">
    <property type="nucleotide sequence ID" value="NZ_BAABDK010000004.1"/>
</dbReference>
<dbReference type="EMBL" id="BAABDK010000004">
    <property type="protein sequence ID" value="GAA4025393.1"/>
    <property type="molecule type" value="Genomic_DNA"/>
</dbReference>
<feature type="domain" description="N-acetyltransferase" evidence="1">
    <location>
        <begin position="60"/>
        <end position="209"/>
    </location>
</feature>
<reference evidence="3" key="1">
    <citation type="journal article" date="2019" name="Int. J. Syst. Evol. Microbiol.">
        <title>The Global Catalogue of Microorganisms (GCM) 10K type strain sequencing project: providing services to taxonomists for standard genome sequencing and annotation.</title>
        <authorList>
            <consortium name="The Broad Institute Genomics Platform"/>
            <consortium name="The Broad Institute Genome Sequencing Center for Infectious Disease"/>
            <person name="Wu L."/>
            <person name="Ma J."/>
        </authorList>
    </citation>
    <scope>NUCLEOTIDE SEQUENCE [LARGE SCALE GENOMIC DNA]</scope>
    <source>
        <strain evidence="3">JCM 17225</strain>
    </source>
</reference>
<accession>A0ABP7TF72</accession>
<dbReference type="Gene3D" id="3.40.630.30">
    <property type="match status" value="1"/>
</dbReference>
<keyword evidence="3" id="KW-1185">Reference proteome</keyword>
<gene>
    <name evidence="2" type="ORF">GCM10022409_06710</name>
</gene>
<sequence length="211" mass="22859">MRPATTPPVRRLEPADLAWATALLLAASFEHPVLRHCCAGPTAPAQGAWLLQLLLRFGLRHGRVYADADGLALAIWLSSDHLGAARWPLLRAGVLPAALWRLGWAGLSRLRHHLRAMAWLREQTVDPGGHHYLLALAVHPAARGQGRGRRLLQATLAAMQATAAVPCYLDTQGAEQLPFFQRLGFRLAGQCPSGPEGGAPTTWGLLRADFC</sequence>
<organism evidence="2 3">
    <name type="scientific">Hymenobacter glaciei</name>
    <dbReference type="NCBI Taxonomy" id="877209"/>
    <lineage>
        <taxon>Bacteria</taxon>
        <taxon>Pseudomonadati</taxon>
        <taxon>Bacteroidota</taxon>
        <taxon>Cytophagia</taxon>
        <taxon>Cytophagales</taxon>
        <taxon>Hymenobacteraceae</taxon>
        <taxon>Hymenobacter</taxon>
    </lineage>
</organism>
<evidence type="ECO:0000313" key="2">
    <source>
        <dbReference type="EMBL" id="GAA4025393.1"/>
    </source>
</evidence>
<name>A0ABP7TF72_9BACT</name>
<protein>
    <recommendedName>
        <fullName evidence="1">N-acetyltransferase domain-containing protein</fullName>
    </recommendedName>
</protein>
<dbReference type="PANTHER" id="PTHR42791:SF1">
    <property type="entry name" value="N-ACETYLTRANSFERASE DOMAIN-CONTAINING PROTEIN"/>
    <property type="match status" value="1"/>
</dbReference>
<evidence type="ECO:0000313" key="3">
    <source>
        <dbReference type="Proteomes" id="UP001501469"/>
    </source>
</evidence>
<dbReference type="PANTHER" id="PTHR42791">
    <property type="entry name" value="GNAT FAMILY ACETYLTRANSFERASE"/>
    <property type="match status" value="1"/>
</dbReference>
<evidence type="ECO:0000259" key="1">
    <source>
        <dbReference type="PROSITE" id="PS51186"/>
    </source>
</evidence>
<dbReference type="InterPro" id="IPR016181">
    <property type="entry name" value="Acyl_CoA_acyltransferase"/>
</dbReference>
<dbReference type="PROSITE" id="PS51186">
    <property type="entry name" value="GNAT"/>
    <property type="match status" value="1"/>
</dbReference>
<dbReference type="InterPro" id="IPR000182">
    <property type="entry name" value="GNAT_dom"/>
</dbReference>
<dbReference type="InterPro" id="IPR052523">
    <property type="entry name" value="Trichothecene_AcTrans"/>
</dbReference>
<dbReference type="CDD" id="cd04301">
    <property type="entry name" value="NAT_SF"/>
    <property type="match status" value="1"/>
</dbReference>
<comment type="caution">
    <text evidence="2">The sequence shown here is derived from an EMBL/GenBank/DDBJ whole genome shotgun (WGS) entry which is preliminary data.</text>
</comment>
<dbReference type="Proteomes" id="UP001501469">
    <property type="component" value="Unassembled WGS sequence"/>
</dbReference>
<proteinExistence type="predicted"/>
<dbReference type="SUPFAM" id="SSF55729">
    <property type="entry name" value="Acyl-CoA N-acyltransferases (Nat)"/>
    <property type="match status" value="1"/>
</dbReference>
<dbReference type="Pfam" id="PF13508">
    <property type="entry name" value="Acetyltransf_7"/>
    <property type="match status" value="1"/>
</dbReference>